<dbReference type="PROSITE" id="PS50110">
    <property type="entry name" value="RESPONSE_REGULATORY"/>
    <property type="match status" value="1"/>
</dbReference>
<dbReference type="GO" id="GO:0008984">
    <property type="term" value="F:protein-glutamate methylesterase activity"/>
    <property type="evidence" value="ECO:0007669"/>
    <property type="project" value="UniProtKB-UniRule"/>
</dbReference>
<evidence type="ECO:0000256" key="4">
    <source>
        <dbReference type="PROSITE-ProRule" id="PRU00050"/>
    </source>
</evidence>
<dbReference type="Proteomes" id="UP000448943">
    <property type="component" value="Unassembled WGS sequence"/>
</dbReference>
<dbReference type="Gene3D" id="3.40.50.2300">
    <property type="match status" value="1"/>
</dbReference>
<dbReference type="InterPro" id="IPR008248">
    <property type="entry name" value="CheB-like"/>
</dbReference>
<feature type="domain" description="CheB-type methylesterase" evidence="7">
    <location>
        <begin position="162"/>
        <end position="348"/>
    </location>
</feature>
<comment type="caution">
    <text evidence="8">The sequence shown here is derived from an EMBL/GenBank/DDBJ whole genome shotgun (WGS) entry which is preliminary data.</text>
</comment>
<dbReference type="GO" id="GO:0005737">
    <property type="term" value="C:cytoplasm"/>
    <property type="evidence" value="ECO:0007669"/>
    <property type="project" value="UniProtKB-SubCell"/>
</dbReference>
<comment type="domain">
    <text evidence="3">Contains a C-terminal catalytic domain, and an N-terminal region which modulates catalytic activity.</text>
</comment>
<evidence type="ECO:0000313" key="9">
    <source>
        <dbReference type="Proteomes" id="UP000448943"/>
    </source>
</evidence>
<dbReference type="GO" id="GO:0050568">
    <property type="term" value="F:protein-glutamine glutaminase activity"/>
    <property type="evidence" value="ECO:0007669"/>
    <property type="project" value="UniProtKB-UniRule"/>
</dbReference>
<dbReference type="InterPro" id="IPR000673">
    <property type="entry name" value="Sig_transdc_resp-reg_Me-estase"/>
</dbReference>
<dbReference type="HAMAP" id="MF_00099">
    <property type="entry name" value="CheB_chemtxs"/>
    <property type="match status" value="1"/>
</dbReference>
<feature type="active site" evidence="3 4">
    <location>
        <position position="195"/>
    </location>
</feature>
<feature type="active site" evidence="3 4">
    <location>
        <position position="291"/>
    </location>
</feature>
<dbReference type="PANTHER" id="PTHR42872">
    <property type="entry name" value="PROTEIN-GLUTAMATE METHYLESTERASE/PROTEIN-GLUTAMINE GLUTAMINASE"/>
    <property type="match status" value="1"/>
</dbReference>
<comment type="PTM">
    <text evidence="3">Phosphorylated by CheA. Phosphorylation of the N-terminal regulatory domain activates the methylesterase activity.</text>
</comment>
<keyword evidence="3 5" id="KW-0597">Phosphoprotein</keyword>
<dbReference type="Pfam" id="PF00072">
    <property type="entry name" value="Response_reg"/>
    <property type="match status" value="1"/>
</dbReference>
<dbReference type="EC" id="3.5.1.44" evidence="3"/>
<dbReference type="EC" id="3.1.1.61" evidence="3"/>
<dbReference type="InterPro" id="IPR035909">
    <property type="entry name" value="CheB_C"/>
</dbReference>
<feature type="domain" description="Response regulatory" evidence="6">
    <location>
        <begin position="5"/>
        <end position="122"/>
    </location>
</feature>
<dbReference type="OrthoDB" id="9793421at2"/>
<reference evidence="8 9" key="1">
    <citation type="submission" date="2019-01" db="EMBL/GenBank/DDBJ databases">
        <title>Chengkuizengella sp. nov., isolated from deep-sea sediment of East Pacific Ocean.</title>
        <authorList>
            <person name="Yang J."/>
            <person name="Lai Q."/>
            <person name="Shao Z."/>
        </authorList>
    </citation>
    <scope>NUCLEOTIDE SEQUENCE [LARGE SCALE GENOMIC DNA]</scope>
    <source>
        <strain evidence="8 9">YPA3-1-1</strain>
    </source>
</reference>
<name>A0A6N9PV35_9BACL</name>
<evidence type="ECO:0000256" key="5">
    <source>
        <dbReference type="PROSITE-ProRule" id="PRU00169"/>
    </source>
</evidence>
<dbReference type="EMBL" id="SIJB01000001">
    <property type="protein sequence ID" value="NBI27381.1"/>
    <property type="molecule type" value="Genomic_DNA"/>
</dbReference>
<dbReference type="InterPro" id="IPR001789">
    <property type="entry name" value="Sig_transdc_resp-reg_receiver"/>
</dbReference>
<evidence type="ECO:0000256" key="3">
    <source>
        <dbReference type="HAMAP-Rule" id="MF_00099"/>
    </source>
</evidence>
<organism evidence="8 9">
    <name type="scientific">Chengkuizengella marina</name>
    <dbReference type="NCBI Taxonomy" id="2507566"/>
    <lineage>
        <taxon>Bacteria</taxon>
        <taxon>Bacillati</taxon>
        <taxon>Bacillota</taxon>
        <taxon>Bacilli</taxon>
        <taxon>Bacillales</taxon>
        <taxon>Paenibacillaceae</taxon>
        <taxon>Chengkuizengella</taxon>
    </lineage>
</organism>
<dbReference type="PROSITE" id="PS50122">
    <property type="entry name" value="CHEB"/>
    <property type="match status" value="1"/>
</dbReference>
<evidence type="ECO:0000256" key="2">
    <source>
        <dbReference type="ARBA" id="ARBA00048267"/>
    </source>
</evidence>
<dbReference type="SMART" id="SM00448">
    <property type="entry name" value="REC"/>
    <property type="match status" value="1"/>
</dbReference>
<evidence type="ECO:0000259" key="6">
    <source>
        <dbReference type="PROSITE" id="PS50110"/>
    </source>
</evidence>
<dbReference type="RefSeq" id="WP_160643265.1">
    <property type="nucleotide sequence ID" value="NZ_SIJB01000001.1"/>
</dbReference>
<gene>
    <name evidence="3" type="primary">cheB</name>
    <name evidence="8" type="ORF">ERL59_00165</name>
</gene>
<dbReference type="GO" id="GO:0000156">
    <property type="term" value="F:phosphorelay response regulator activity"/>
    <property type="evidence" value="ECO:0007669"/>
    <property type="project" value="InterPro"/>
</dbReference>
<dbReference type="CDD" id="cd17541">
    <property type="entry name" value="REC_CheB-like"/>
    <property type="match status" value="1"/>
</dbReference>
<feature type="active site" evidence="3 4">
    <location>
        <position position="168"/>
    </location>
</feature>
<dbReference type="Pfam" id="PF01339">
    <property type="entry name" value="CheB_methylest"/>
    <property type="match status" value="1"/>
</dbReference>
<keyword evidence="3" id="KW-0963">Cytoplasm</keyword>
<protein>
    <recommendedName>
        <fullName evidence="3">Protein-glutamate methylesterase/protein-glutamine glutaminase</fullName>
        <ecNumber evidence="3">3.1.1.61</ecNumber>
        <ecNumber evidence="3">3.5.1.44</ecNumber>
    </recommendedName>
</protein>
<keyword evidence="3 4" id="KW-0145">Chemotaxis</keyword>
<keyword evidence="9" id="KW-1185">Reference proteome</keyword>
<comment type="catalytic activity">
    <reaction evidence="3">
        <text>L-glutaminyl-[protein] + H2O = L-glutamyl-[protein] + NH4(+)</text>
        <dbReference type="Rhea" id="RHEA:16441"/>
        <dbReference type="Rhea" id="RHEA-COMP:10207"/>
        <dbReference type="Rhea" id="RHEA-COMP:10208"/>
        <dbReference type="ChEBI" id="CHEBI:15377"/>
        <dbReference type="ChEBI" id="CHEBI:28938"/>
        <dbReference type="ChEBI" id="CHEBI:29973"/>
        <dbReference type="ChEBI" id="CHEBI:30011"/>
        <dbReference type="EC" id="3.5.1.44"/>
    </reaction>
</comment>
<comment type="subcellular location">
    <subcellularLocation>
        <location evidence="3">Cytoplasm</location>
    </subcellularLocation>
</comment>
<keyword evidence="1 3" id="KW-0378">Hydrolase</keyword>
<dbReference type="AlphaFoldDB" id="A0A6N9PV35"/>
<evidence type="ECO:0000313" key="8">
    <source>
        <dbReference type="EMBL" id="NBI27381.1"/>
    </source>
</evidence>
<dbReference type="GO" id="GO:0006935">
    <property type="term" value="P:chemotaxis"/>
    <property type="evidence" value="ECO:0007669"/>
    <property type="project" value="UniProtKB-UniRule"/>
</dbReference>
<dbReference type="PANTHER" id="PTHR42872:SF3">
    <property type="entry name" value="PROTEIN-GLUTAMATE METHYLESTERASE_PROTEIN-GLUTAMINE GLUTAMINASE 1"/>
    <property type="match status" value="1"/>
</dbReference>
<sequence length="348" mass="38482">MTKYRVIVVDDSSFMRNLITNIISENDEFEIIYIAKNGKEAVDKVIELKPDIVTMDIEMPIMDGLEALQLIMEKQPTPVLMLSNFTDFGTIETIKALQYGAVDFIKKPSIPDSFTLQISEFPFIEKLKSAVKSNVKKQIPVFKESGSGVQLKSKGSDKFLHLVAIGTSTGGPRALQQILSALPGTFSAPLLIVQHMPPKFTKSLAERLNMLSSMKVVEAEHGQVIETSTAYLAPGDWHMSVEKDLGKYKINLSKDKLQAGHRPSVDYLFESLAPFKELEKHIVIMTGMGSDGAQGMKQLIQSGVSSTIAESEESSIIFGMPRAAIELNEVRYILTLDKIASKLIEVVQ</sequence>
<dbReference type="InterPro" id="IPR011006">
    <property type="entry name" value="CheY-like_superfamily"/>
</dbReference>
<evidence type="ECO:0000256" key="1">
    <source>
        <dbReference type="ARBA" id="ARBA00022801"/>
    </source>
</evidence>
<comment type="catalytic activity">
    <reaction evidence="2 3">
        <text>[protein]-L-glutamate 5-O-methyl ester + H2O = L-glutamyl-[protein] + methanol + H(+)</text>
        <dbReference type="Rhea" id="RHEA:23236"/>
        <dbReference type="Rhea" id="RHEA-COMP:10208"/>
        <dbReference type="Rhea" id="RHEA-COMP:10311"/>
        <dbReference type="ChEBI" id="CHEBI:15377"/>
        <dbReference type="ChEBI" id="CHEBI:15378"/>
        <dbReference type="ChEBI" id="CHEBI:17790"/>
        <dbReference type="ChEBI" id="CHEBI:29973"/>
        <dbReference type="ChEBI" id="CHEBI:82795"/>
        <dbReference type="EC" id="3.1.1.61"/>
    </reaction>
</comment>
<dbReference type="CDD" id="cd16432">
    <property type="entry name" value="CheB_Rec"/>
    <property type="match status" value="1"/>
</dbReference>
<accession>A0A6N9PV35</accession>
<dbReference type="NCBIfam" id="NF001965">
    <property type="entry name" value="PRK00742.1"/>
    <property type="match status" value="1"/>
</dbReference>
<comment type="similarity">
    <text evidence="3">Belongs to the CheB family.</text>
</comment>
<comment type="function">
    <text evidence="3">Involved in chemotaxis. Part of a chemotaxis signal transduction system that modulates chemotaxis in response to various stimuli. Catalyzes the demethylation of specific methylglutamate residues introduced into the chemoreceptors (methyl-accepting chemotaxis proteins or MCP) by CheR. Also mediates the irreversible deamidation of specific glutamine residues to glutamic acid.</text>
</comment>
<dbReference type="Gene3D" id="3.40.50.180">
    <property type="entry name" value="Methylesterase CheB, C-terminal domain"/>
    <property type="match status" value="1"/>
</dbReference>
<dbReference type="SUPFAM" id="SSF52172">
    <property type="entry name" value="CheY-like"/>
    <property type="match status" value="1"/>
</dbReference>
<evidence type="ECO:0000259" key="7">
    <source>
        <dbReference type="PROSITE" id="PS50122"/>
    </source>
</evidence>
<dbReference type="PIRSF" id="PIRSF000876">
    <property type="entry name" value="RR_chemtxs_CheB"/>
    <property type="match status" value="1"/>
</dbReference>
<feature type="modified residue" description="4-aspartylphosphate" evidence="3 5">
    <location>
        <position position="56"/>
    </location>
</feature>
<dbReference type="SUPFAM" id="SSF52738">
    <property type="entry name" value="Methylesterase CheB, C-terminal domain"/>
    <property type="match status" value="1"/>
</dbReference>
<proteinExistence type="inferred from homology"/>